<evidence type="ECO:0000313" key="4">
    <source>
        <dbReference type="EMBL" id="ACB85695.1"/>
    </source>
</evidence>
<evidence type="ECO:0000256" key="1">
    <source>
        <dbReference type="ARBA" id="ARBA00023125"/>
    </source>
</evidence>
<gene>
    <name evidence="4" type="ordered locus">Nther_2128</name>
</gene>
<evidence type="ECO:0000256" key="2">
    <source>
        <dbReference type="PROSITE-ProRule" id="PRU00335"/>
    </source>
</evidence>
<dbReference type="EMBL" id="CP001034">
    <property type="protein sequence ID" value="ACB85695.1"/>
    <property type="molecule type" value="Genomic_DNA"/>
</dbReference>
<dbReference type="GO" id="GO:0003677">
    <property type="term" value="F:DNA binding"/>
    <property type="evidence" value="ECO:0007669"/>
    <property type="project" value="UniProtKB-UniRule"/>
</dbReference>
<dbReference type="Pfam" id="PF17934">
    <property type="entry name" value="TetR_C_26"/>
    <property type="match status" value="1"/>
</dbReference>
<dbReference type="OrthoDB" id="9812484at2"/>
<dbReference type="SUPFAM" id="SSF46689">
    <property type="entry name" value="Homeodomain-like"/>
    <property type="match status" value="1"/>
</dbReference>
<dbReference type="InterPro" id="IPR009057">
    <property type="entry name" value="Homeodomain-like_sf"/>
</dbReference>
<dbReference type="KEGG" id="nth:Nther_2128"/>
<organism evidence="4 5">
    <name type="scientific">Natranaerobius thermophilus (strain ATCC BAA-1301 / DSM 18059 / JW/NM-WN-LF)</name>
    <dbReference type="NCBI Taxonomy" id="457570"/>
    <lineage>
        <taxon>Bacteria</taxon>
        <taxon>Bacillati</taxon>
        <taxon>Bacillota</taxon>
        <taxon>Clostridia</taxon>
        <taxon>Natranaerobiales</taxon>
        <taxon>Natranaerobiaceae</taxon>
        <taxon>Natranaerobius</taxon>
    </lineage>
</organism>
<dbReference type="PRINTS" id="PR00455">
    <property type="entry name" value="HTHTETR"/>
</dbReference>
<name>B2A7I6_NATTJ</name>
<accession>B2A7I6</accession>
<dbReference type="FunCoup" id="B2A7I6">
    <property type="interactions" value="2"/>
</dbReference>
<reference evidence="4 5" key="1">
    <citation type="submission" date="2008-04" db="EMBL/GenBank/DDBJ databases">
        <title>Complete sequence of chromosome of Natranaerobius thermophilus JW/NM-WN-LF.</title>
        <authorList>
            <consortium name="US DOE Joint Genome Institute"/>
            <person name="Copeland A."/>
            <person name="Lucas S."/>
            <person name="Lapidus A."/>
            <person name="Glavina del Rio T."/>
            <person name="Dalin E."/>
            <person name="Tice H."/>
            <person name="Bruce D."/>
            <person name="Goodwin L."/>
            <person name="Pitluck S."/>
            <person name="Chertkov O."/>
            <person name="Brettin T."/>
            <person name="Detter J.C."/>
            <person name="Han C."/>
            <person name="Kuske C.R."/>
            <person name="Schmutz J."/>
            <person name="Larimer F."/>
            <person name="Land M."/>
            <person name="Hauser L."/>
            <person name="Kyrpides N."/>
            <person name="Lykidis A."/>
            <person name="Mesbah N.M."/>
            <person name="Wiegel J."/>
        </authorList>
    </citation>
    <scope>NUCLEOTIDE SEQUENCE [LARGE SCALE GENOMIC DNA]</scope>
    <source>
        <strain evidence="5">ATCC BAA-1301 / DSM 18059 / JW/NM-WN-LF</strain>
    </source>
</reference>
<dbReference type="Pfam" id="PF00440">
    <property type="entry name" value="TetR_N"/>
    <property type="match status" value="1"/>
</dbReference>
<reference evidence="4 5" key="2">
    <citation type="journal article" date="2011" name="J. Bacteriol.">
        <title>Complete genome sequence of the anaerobic, halophilic alkalithermophile Natranaerobius thermophilus JW/NM-WN-LF.</title>
        <authorList>
            <person name="Zhao B."/>
            <person name="Mesbah N.M."/>
            <person name="Dalin E."/>
            <person name="Goodwin L."/>
            <person name="Nolan M."/>
            <person name="Pitluck S."/>
            <person name="Chertkov O."/>
            <person name="Brettin T.S."/>
            <person name="Han J."/>
            <person name="Larimer F.W."/>
            <person name="Land M.L."/>
            <person name="Hauser L."/>
            <person name="Kyrpides N."/>
            <person name="Wiegel J."/>
        </authorList>
    </citation>
    <scope>NUCLEOTIDE SEQUENCE [LARGE SCALE GENOMIC DNA]</scope>
    <source>
        <strain evidence="5">ATCC BAA-1301 / DSM 18059 / JW/NM-WN-LF</strain>
    </source>
</reference>
<dbReference type="Proteomes" id="UP000001683">
    <property type="component" value="Chromosome"/>
</dbReference>
<dbReference type="AlphaFoldDB" id="B2A7I6"/>
<feature type="DNA-binding region" description="H-T-H motif" evidence="2">
    <location>
        <begin position="29"/>
        <end position="48"/>
    </location>
</feature>
<evidence type="ECO:0000313" key="5">
    <source>
        <dbReference type="Proteomes" id="UP000001683"/>
    </source>
</evidence>
<dbReference type="PROSITE" id="PS01081">
    <property type="entry name" value="HTH_TETR_1"/>
    <property type="match status" value="1"/>
</dbReference>
<protein>
    <submittedName>
        <fullName evidence="4">Transcriptional regulator, TetR family</fullName>
    </submittedName>
</protein>
<dbReference type="PANTHER" id="PTHR43479">
    <property type="entry name" value="ACREF/ENVCD OPERON REPRESSOR-RELATED"/>
    <property type="match status" value="1"/>
</dbReference>
<dbReference type="STRING" id="457570.Nther_2128"/>
<keyword evidence="1 2" id="KW-0238">DNA-binding</keyword>
<keyword evidence="5" id="KW-1185">Reference proteome</keyword>
<evidence type="ECO:0000259" key="3">
    <source>
        <dbReference type="PROSITE" id="PS50977"/>
    </source>
</evidence>
<dbReference type="InParanoid" id="B2A7I6"/>
<sequence>MTHSQTNKYHRLIQAAIEIIKEQGFEKTSVSQIVNRAGVAQGTFYLYFKSKNELVPAIAQMILNEQFRRLKLRYPEKSPSLEELLDAIIDTTFEITREYKELILFCYSGLAYYYSFERWEEIYEPYYKWLEDKICEIRSLQKVQQENNTYYLANYIVNLVEHGAELFYLSNGFNENLDESKQELKKFLKRSLNQRGDIKYEG</sequence>
<dbReference type="HOGENOM" id="CLU_069356_12_2_9"/>
<dbReference type="PANTHER" id="PTHR43479:SF8">
    <property type="entry name" value="TRANSCRIPTIONAL REGULATOR, TETR FAMILY"/>
    <property type="match status" value="1"/>
</dbReference>
<dbReference type="InterPro" id="IPR041603">
    <property type="entry name" value="YvdT_C"/>
</dbReference>
<dbReference type="InterPro" id="IPR050624">
    <property type="entry name" value="HTH-type_Tx_Regulator"/>
</dbReference>
<dbReference type="PROSITE" id="PS50977">
    <property type="entry name" value="HTH_TETR_2"/>
    <property type="match status" value="1"/>
</dbReference>
<dbReference type="InterPro" id="IPR001647">
    <property type="entry name" value="HTH_TetR"/>
</dbReference>
<feature type="domain" description="HTH tetR-type" evidence="3">
    <location>
        <begin position="6"/>
        <end position="66"/>
    </location>
</feature>
<dbReference type="InterPro" id="IPR023772">
    <property type="entry name" value="DNA-bd_HTH_TetR-type_CS"/>
</dbReference>
<dbReference type="eggNOG" id="COG1309">
    <property type="taxonomic scope" value="Bacteria"/>
</dbReference>
<proteinExistence type="predicted"/>
<dbReference type="Gene3D" id="1.10.357.10">
    <property type="entry name" value="Tetracycline Repressor, domain 2"/>
    <property type="match status" value="1"/>
</dbReference>
<dbReference type="RefSeq" id="WP_012448551.1">
    <property type="nucleotide sequence ID" value="NC_010718.1"/>
</dbReference>